<dbReference type="Pfam" id="PF03466">
    <property type="entry name" value="LysR_substrate"/>
    <property type="match status" value="1"/>
</dbReference>
<dbReference type="InterPro" id="IPR005119">
    <property type="entry name" value="LysR_subst-bd"/>
</dbReference>
<dbReference type="InterPro" id="IPR000847">
    <property type="entry name" value="LysR_HTH_N"/>
</dbReference>
<keyword evidence="2" id="KW-0805">Transcription regulation</keyword>
<dbReference type="PRINTS" id="PR00039">
    <property type="entry name" value="HTHLYSR"/>
</dbReference>
<dbReference type="Gene3D" id="1.10.10.10">
    <property type="entry name" value="Winged helix-like DNA-binding domain superfamily/Winged helix DNA-binding domain"/>
    <property type="match status" value="1"/>
</dbReference>
<dbReference type="SUPFAM" id="SSF53850">
    <property type="entry name" value="Periplasmic binding protein-like II"/>
    <property type="match status" value="1"/>
</dbReference>
<dbReference type="OrthoDB" id="9798121at2"/>
<proteinExistence type="inferred from homology"/>
<dbReference type="AlphaFoldDB" id="A0A291GFA7"/>
<dbReference type="Gene3D" id="3.40.190.290">
    <property type="match status" value="1"/>
</dbReference>
<evidence type="ECO:0000256" key="1">
    <source>
        <dbReference type="ARBA" id="ARBA00009437"/>
    </source>
</evidence>
<sequence>MLDSKLDCFLAVATEGSIRKASEKLNIAASAVSRKITGLEEDLGVPLFERHARGLRLTEAGQIFADHARKVMRHESWALGEIEALRNLQRGQLRIYCVEGTINGLITPAIAAFRKKAPGVKLTVTRSGSTGVMRAVAADEADLGLAFDPPKHRDVTVVADVPAPLYAVSAPDFGMPDGPLSLADLAHHPISIPQDSSYGIRDVIDQGLRARADVTLDPPMQCDSVYGLMGFALTGQGITILPKCCFEEEEARGLVVARPITDVPLSQSRIALVSRLHRNLPPLTRRFCTILAQVMRESAF</sequence>
<evidence type="ECO:0000256" key="3">
    <source>
        <dbReference type="ARBA" id="ARBA00023125"/>
    </source>
</evidence>
<dbReference type="SUPFAM" id="SSF46785">
    <property type="entry name" value="Winged helix' DNA-binding domain"/>
    <property type="match status" value="1"/>
</dbReference>
<reference evidence="6 7" key="1">
    <citation type="submission" date="2017-06" db="EMBL/GenBank/DDBJ databases">
        <title>Celeribacter sp. TSPH2 complete genome sequence.</title>
        <authorList>
            <person name="Woo J.-H."/>
            <person name="Kim H.-S."/>
        </authorList>
    </citation>
    <scope>NUCLEOTIDE SEQUENCE [LARGE SCALE GENOMIC DNA]</scope>
    <source>
        <strain evidence="6 7">TSPH2</strain>
    </source>
</reference>
<dbReference type="PANTHER" id="PTHR30419">
    <property type="entry name" value="HTH-TYPE TRANSCRIPTIONAL REGULATOR YBHD"/>
    <property type="match status" value="1"/>
</dbReference>
<dbReference type="RefSeq" id="WP_066710045.1">
    <property type="nucleotide sequence ID" value="NZ_CP022196.1"/>
</dbReference>
<keyword evidence="3" id="KW-0238">DNA-binding</keyword>
<evidence type="ECO:0000313" key="6">
    <source>
        <dbReference type="EMBL" id="ATG48867.1"/>
    </source>
</evidence>
<dbReference type="InterPro" id="IPR036390">
    <property type="entry name" value="WH_DNA-bd_sf"/>
</dbReference>
<dbReference type="InterPro" id="IPR036388">
    <property type="entry name" value="WH-like_DNA-bd_sf"/>
</dbReference>
<dbReference type="FunFam" id="1.10.10.10:FF:000001">
    <property type="entry name" value="LysR family transcriptional regulator"/>
    <property type="match status" value="1"/>
</dbReference>
<dbReference type="EMBL" id="CP022196">
    <property type="protein sequence ID" value="ATG48867.1"/>
    <property type="molecule type" value="Genomic_DNA"/>
</dbReference>
<dbReference type="GO" id="GO:0005829">
    <property type="term" value="C:cytosol"/>
    <property type="evidence" value="ECO:0007669"/>
    <property type="project" value="TreeGrafter"/>
</dbReference>
<dbReference type="Pfam" id="PF00126">
    <property type="entry name" value="HTH_1"/>
    <property type="match status" value="1"/>
</dbReference>
<keyword evidence="7" id="KW-1185">Reference proteome</keyword>
<evidence type="ECO:0000256" key="2">
    <source>
        <dbReference type="ARBA" id="ARBA00023015"/>
    </source>
</evidence>
<dbReference type="STRING" id="1758178.GCA_001550095_03003"/>
<accession>A0A291GFA7</accession>
<evidence type="ECO:0000259" key="5">
    <source>
        <dbReference type="PROSITE" id="PS50931"/>
    </source>
</evidence>
<name>A0A291GFA7_9RHOB</name>
<gene>
    <name evidence="6" type="ORF">CEW89_15580</name>
</gene>
<comment type="similarity">
    <text evidence="1">Belongs to the LysR transcriptional regulatory family.</text>
</comment>
<protein>
    <submittedName>
        <fullName evidence="6">LysR family transcriptional regulator</fullName>
    </submittedName>
</protein>
<dbReference type="PROSITE" id="PS50931">
    <property type="entry name" value="HTH_LYSR"/>
    <property type="match status" value="1"/>
</dbReference>
<organism evidence="6 7">
    <name type="scientific">Celeribacter ethanolicus</name>
    <dbReference type="NCBI Taxonomy" id="1758178"/>
    <lineage>
        <taxon>Bacteria</taxon>
        <taxon>Pseudomonadati</taxon>
        <taxon>Pseudomonadota</taxon>
        <taxon>Alphaproteobacteria</taxon>
        <taxon>Rhodobacterales</taxon>
        <taxon>Roseobacteraceae</taxon>
        <taxon>Celeribacter</taxon>
    </lineage>
</organism>
<dbReference type="GO" id="GO:0003700">
    <property type="term" value="F:DNA-binding transcription factor activity"/>
    <property type="evidence" value="ECO:0007669"/>
    <property type="project" value="InterPro"/>
</dbReference>
<dbReference type="Proteomes" id="UP000217935">
    <property type="component" value="Chromosome"/>
</dbReference>
<dbReference type="InterPro" id="IPR050950">
    <property type="entry name" value="HTH-type_LysR_regulators"/>
</dbReference>
<feature type="domain" description="HTH lysR-type" evidence="5">
    <location>
        <begin position="1"/>
        <end position="58"/>
    </location>
</feature>
<evidence type="ECO:0000313" key="7">
    <source>
        <dbReference type="Proteomes" id="UP000217935"/>
    </source>
</evidence>
<dbReference type="KEGG" id="ceh:CEW89_15580"/>
<evidence type="ECO:0000256" key="4">
    <source>
        <dbReference type="ARBA" id="ARBA00023163"/>
    </source>
</evidence>
<dbReference type="GO" id="GO:0003677">
    <property type="term" value="F:DNA binding"/>
    <property type="evidence" value="ECO:0007669"/>
    <property type="project" value="UniProtKB-KW"/>
</dbReference>
<keyword evidence="4" id="KW-0804">Transcription</keyword>